<evidence type="ECO:0000256" key="3">
    <source>
        <dbReference type="ARBA" id="ARBA00022840"/>
    </source>
</evidence>
<comment type="catalytic activity">
    <reaction evidence="4">
        <text>Couples ATP hydrolysis with the unwinding of duplex DNA by translocating in the 3'-5' direction.</text>
        <dbReference type="EC" id="5.6.2.4"/>
    </reaction>
</comment>
<dbReference type="Proteomes" id="UP000507470">
    <property type="component" value="Unassembled WGS sequence"/>
</dbReference>
<evidence type="ECO:0000259" key="7">
    <source>
        <dbReference type="PROSITE" id="PS51194"/>
    </source>
</evidence>
<dbReference type="PROSITE" id="PS51192">
    <property type="entry name" value="HELICASE_ATP_BIND_1"/>
    <property type="match status" value="1"/>
</dbReference>
<dbReference type="GO" id="GO:0005634">
    <property type="term" value="C:nucleus"/>
    <property type="evidence" value="ECO:0007669"/>
    <property type="project" value="TreeGrafter"/>
</dbReference>
<organism evidence="8 9">
    <name type="scientific">Mytilus coruscus</name>
    <name type="common">Sea mussel</name>
    <dbReference type="NCBI Taxonomy" id="42192"/>
    <lineage>
        <taxon>Eukaryota</taxon>
        <taxon>Metazoa</taxon>
        <taxon>Spiralia</taxon>
        <taxon>Lophotrochozoa</taxon>
        <taxon>Mollusca</taxon>
        <taxon>Bivalvia</taxon>
        <taxon>Autobranchia</taxon>
        <taxon>Pteriomorphia</taxon>
        <taxon>Mytilida</taxon>
        <taxon>Mytiloidea</taxon>
        <taxon>Mytilidae</taxon>
        <taxon>Mytilinae</taxon>
        <taxon>Mytilus</taxon>
    </lineage>
</organism>
<dbReference type="PANTHER" id="PTHR13710">
    <property type="entry name" value="DNA HELICASE RECQ FAMILY MEMBER"/>
    <property type="match status" value="1"/>
</dbReference>
<protein>
    <recommendedName>
        <fullName evidence="5">DNA 3'-5' helicase</fullName>
        <ecNumber evidence="5">5.6.2.4</ecNumber>
    </recommendedName>
</protein>
<dbReference type="GO" id="GO:0009378">
    <property type="term" value="F:four-way junction helicase activity"/>
    <property type="evidence" value="ECO:0007669"/>
    <property type="project" value="TreeGrafter"/>
</dbReference>
<dbReference type="InterPro" id="IPR001650">
    <property type="entry name" value="Helicase_C-like"/>
</dbReference>
<evidence type="ECO:0000313" key="8">
    <source>
        <dbReference type="EMBL" id="CAC5392779.1"/>
    </source>
</evidence>
<dbReference type="PROSITE" id="PS51194">
    <property type="entry name" value="HELICASE_CTER"/>
    <property type="match status" value="1"/>
</dbReference>
<dbReference type="AlphaFoldDB" id="A0A6J8CC73"/>
<evidence type="ECO:0000259" key="6">
    <source>
        <dbReference type="PROSITE" id="PS51192"/>
    </source>
</evidence>
<dbReference type="OrthoDB" id="5982332at2759"/>
<dbReference type="GO" id="GO:0043138">
    <property type="term" value="F:3'-5' DNA helicase activity"/>
    <property type="evidence" value="ECO:0007669"/>
    <property type="project" value="UniProtKB-EC"/>
</dbReference>
<dbReference type="InterPro" id="IPR014001">
    <property type="entry name" value="Helicase_ATP-bd"/>
</dbReference>
<feature type="domain" description="Helicase C-terminal" evidence="7">
    <location>
        <begin position="255"/>
        <end position="401"/>
    </location>
</feature>
<reference evidence="8 9" key="1">
    <citation type="submission" date="2020-06" db="EMBL/GenBank/DDBJ databases">
        <authorList>
            <person name="Li R."/>
            <person name="Bekaert M."/>
        </authorList>
    </citation>
    <scope>NUCLEOTIDE SEQUENCE [LARGE SCALE GENOMIC DNA]</scope>
    <source>
        <strain evidence="9">wild</strain>
    </source>
</reference>
<dbReference type="SUPFAM" id="SSF52540">
    <property type="entry name" value="P-loop containing nucleoside triphosphate hydrolases"/>
    <property type="match status" value="1"/>
</dbReference>
<accession>A0A6J8CC73</accession>
<dbReference type="SMART" id="SM00487">
    <property type="entry name" value="DEXDc"/>
    <property type="match status" value="1"/>
</dbReference>
<keyword evidence="9" id="KW-1185">Reference proteome</keyword>
<dbReference type="InterPro" id="IPR027417">
    <property type="entry name" value="P-loop_NTPase"/>
</dbReference>
<dbReference type="GO" id="GO:0016787">
    <property type="term" value="F:hydrolase activity"/>
    <property type="evidence" value="ECO:0007669"/>
    <property type="project" value="UniProtKB-KW"/>
</dbReference>
<name>A0A6J8CC73_MYTCO</name>
<gene>
    <name evidence="8" type="ORF">MCOR_27690</name>
</gene>
<comment type="similarity">
    <text evidence="1">Belongs to the helicase family. RecQ subfamily.</text>
</comment>
<evidence type="ECO:0000313" key="9">
    <source>
        <dbReference type="Proteomes" id="UP000507470"/>
    </source>
</evidence>
<sequence>MASFEDCINFCQSESGLFSSSDIILKEKQLETLKALYFNKDCISVLPTGYGKSLIFQILPCFFQKKLNKQQPMTVLVASPLNSLMQDQVLSLRKKGIKACSLNILGTKGITFEEDDDTENELETDLDVPFEQLQKGEYQILYVHPETFSNKKFGKLMRSEAYQTNVCCIVIDEVHMISEWGESFRPEFMKLGELTCLFETAGHLALTATATPKALKELEVILNYRETTLIISNPDRPNIFLEVRRRLPNIRKVDKLDELIKPMAEQLYEQQSDFPLTVIYVENLESLGYYFRYLEYELKEKGYNGENITENRMFAQYHSDYPETMKQHIVKDLCQSKPILRLVLATVALGMGLNAQSIRRIIHCRPPTTLEKYMQEIGRAGRNGDNAEAIMYFNNSEHVQG</sequence>
<dbReference type="GO" id="GO:0005737">
    <property type="term" value="C:cytoplasm"/>
    <property type="evidence" value="ECO:0007669"/>
    <property type="project" value="TreeGrafter"/>
</dbReference>
<dbReference type="Gene3D" id="3.40.50.300">
    <property type="entry name" value="P-loop containing nucleotide triphosphate hydrolases"/>
    <property type="match status" value="2"/>
</dbReference>
<dbReference type="PANTHER" id="PTHR13710:SF120">
    <property type="entry name" value="BIFUNCTIONAL 3'-5' EXONUCLEASE_ATP-DEPENDENT HELICASE WRN"/>
    <property type="match status" value="1"/>
</dbReference>
<keyword evidence="2" id="KW-0547">Nucleotide-binding</keyword>
<dbReference type="SMART" id="SM00490">
    <property type="entry name" value="HELICc"/>
    <property type="match status" value="1"/>
</dbReference>
<dbReference type="InterPro" id="IPR011545">
    <property type="entry name" value="DEAD/DEAH_box_helicase_dom"/>
</dbReference>
<evidence type="ECO:0000256" key="4">
    <source>
        <dbReference type="ARBA" id="ARBA00034617"/>
    </source>
</evidence>
<evidence type="ECO:0000256" key="2">
    <source>
        <dbReference type="ARBA" id="ARBA00022741"/>
    </source>
</evidence>
<dbReference type="GO" id="GO:0005694">
    <property type="term" value="C:chromosome"/>
    <property type="evidence" value="ECO:0007669"/>
    <property type="project" value="TreeGrafter"/>
</dbReference>
<evidence type="ECO:0000256" key="5">
    <source>
        <dbReference type="ARBA" id="ARBA00034808"/>
    </source>
</evidence>
<keyword evidence="3" id="KW-0067">ATP-binding</keyword>
<dbReference type="CDD" id="cd17920">
    <property type="entry name" value="DEXHc_RecQ"/>
    <property type="match status" value="1"/>
</dbReference>
<dbReference type="EMBL" id="CACVKT020005076">
    <property type="protein sequence ID" value="CAC5392779.1"/>
    <property type="molecule type" value="Genomic_DNA"/>
</dbReference>
<dbReference type="GO" id="GO:0005524">
    <property type="term" value="F:ATP binding"/>
    <property type="evidence" value="ECO:0007669"/>
    <property type="project" value="UniProtKB-KW"/>
</dbReference>
<dbReference type="GO" id="GO:0003676">
    <property type="term" value="F:nucleic acid binding"/>
    <property type="evidence" value="ECO:0007669"/>
    <property type="project" value="InterPro"/>
</dbReference>
<dbReference type="GO" id="GO:0000724">
    <property type="term" value="P:double-strand break repair via homologous recombination"/>
    <property type="evidence" value="ECO:0007669"/>
    <property type="project" value="TreeGrafter"/>
</dbReference>
<evidence type="ECO:0000256" key="1">
    <source>
        <dbReference type="ARBA" id="ARBA00005446"/>
    </source>
</evidence>
<feature type="domain" description="Helicase ATP-binding" evidence="6">
    <location>
        <begin position="33"/>
        <end position="228"/>
    </location>
</feature>
<dbReference type="EC" id="5.6.2.4" evidence="5"/>
<dbReference type="Pfam" id="PF00271">
    <property type="entry name" value="Helicase_C"/>
    <property type="match status" value="1"/>
</dbReference>
<dbReference type="Pfam" id="PF00270">
    <property type="entry name" value="DEAD"/>
    <property type="match status" value="1"/>
</dbReference>
<keyword evidence="8" id="KW-0378">Hydrolase</keyword>
<proteinExistence type="inferred from homology"/>